<dbReference type="STRING" id="1674920.ACR52_06195"/>
<dbReference type="EMBL" id="LFMW01000003">
    <property type="protein sequence ID" value="KMT56620.1"/>
    <property type="molecule type" value="Genomic_DNA"/>
</dbReference>
<dbReference type="InterPro" id="IPR015500">
    <property type="entry name" value="Peptidase_S8_subtilisin-rel"/>
</dbReference>
<keyword evidence="4 5" id="KW-0720">Serine protease</keyword>
<dbReference type="Pfam" id="PF00082">
    <property type="entry name" value="Peptidase_S8"/>
    <property type="match status" value="1"/>
</dbReference>
<keyword evidence="8" id="KW-1185">Reference proteome</keyword>
<dbReference type="OrthoDB" id="9768989at2"/>
<dbReference type="GO" id="GO:0006508">
    <property type="term" value="P:proteolysis"/>
    <property type="evidence" value="ECO:0007669"/>
    <property type="project" value="UniProtKB-KW"/>
</dbReference>
<organism evidence="7 8">
    <name type="scientific">Pseudomonas fildesensis</name>
    <dbReference type="NCBI Taxonomy" id="1674920"/>
    <lineage>
        <taxon>Bacteria</taxon>
        <taxon>Pseudomonadati</taxon>
        <taxon>Pseudomonadota</taxon>
        <taxon>Gammaproteobacteria</taxon>
        <taxon>Pseudomonadales</taxon>
        <taxon>Pseudomonadaceae</taxon>
        <taxon>Pseudomonas</taxon>
    </lineage>
</organism>
<evidence type="ECO:0000259" key="6">
    <source>
        <dbReference type="Pfam" id="PF00082"/>
    </source>
</evidence>
<dbReference type="InterPro" id="IPR034074">
    <property type="entry name" value="Y4bN_pept_dom"/>
</dbReference>
<keyword evidence="3 5" id="KW-0378">Hydrolase</keyword>
<protein>
    <submittedName>
        <fullName evidence="7">Peptidase S8</fullName>
    </submittedName>
</protein>
<dbReference type="GO" id="GO:0004252">
    <property type="term" value="F:serine-type endopeptidase activity"/>
    <property type="evidence" value="ECO:0007669"/>
    <property type="project" value="UniProtKB-UniRule"/>
</dbReference>
<dbReference type="AlphaFoldDB" id="A0A0J8G294"/>
<dbReference type="PANTHER" id="PTHR43806:SF11">
    <property type="entry name" value="CEREVISIN-RELATED"/>
    <property type="match status" value="1"/>
</dbReference>
<dbReference type="CDD" id="cd04847">
    <property type="entry name" value="Peptidases_S8_Subtilisin_like_2"/>
    <property type="match status" value="1"/>
</dbReference>
<name>A0A0J8G294_9PSED</name>
<evidence type="ECO:0000256" key="2">
    <source>
        <dbReference type="ARBA" id="ARBA00022670"/>
    </source>
</evidence>
<dbReference type="InterPro" id="IPR023827">
    <property type="entry name" value="Peptidase_S8_Asp-AS"/>
</dbReference>
<dbReference type="PROSITE" id="PS00136">
    <property type="entry name" value="SUBTILASE_ASP"/>
    <property type="match status" value="1"/>
</dbReference>
<proteinExistence type="inferred from homology"/>
<dbReference type="PANTHER" id="PTHR43806">
    <property type="entry name" value="PEPTIDASE S8"/>
    <property type="match status" value="1"/>
</dbReference>
<evidence type="ECO:0000256" key="1">
    <source>
        <dbReference type="ARBA" id="ARBA00011073"/>
    </source>
</evidence>
<evidence type="ECO:0000313" key="7">
    <source>
        <dbReference type="EMBL" id="KMT56620.1"/>
    </source>
</evidence>
<sequence>MATYKHLTIARENLDNRRRAKQPPKFTKREDLRGHGQKLNGYFATAAAAAKQQVASAEGSPFVLKIQYDGALTFEDLQKHGLEFVSQENKQLCIVFATEEGLAKFQDHINKLGIAGQKLSYGQILQAIEGIESWSAEDRKSWAVRNIGLPKTPTFKLDIELWPHQVVHHPVRIRLFTTFEAWLAQIGVKKIDSINLDSLLMYRVEVTMAQAELLLNHRDVRLVDLIPTTGISFPQLNRDIAALPLNIPSPNRDAARVCILDSGINTNHPLLKSAIGESQSFVDEQDEFDEAGHGTAVAGIALYGDVEACDRGNFWQPQFWLYNGKVMRKCPHTNDAIYDEHSVESTLTKAVEYFVGLGCRIFNLSLGNSNAPYDGAHVRGLAYILDVLARKHNVLFVVSTGNFRGCSEPPMPIESWREEYPEYLLHEQSVIIDPAPALNVLTVGSVSRHNATYDSQKYPEIYQLSPASEHQPSPFTRHGPSVKGALKPELIAPGGNLASPMRQAANQWKADMRGLGVLTLNHQFQGNTIFKEISGTSFSAPYVTHLAGRLLNEYPDASANLLRAMLVNHAYLPEEVDSTFPDELKAAYKANKATWQRDMPRDVGGYGQVSESDLFRSSDHCVVLVCEETIEKDSCQFYELPLPASYLRKARGTRELSISLAYSPAVRTTRMEYLATQISYRLVKGDSLETVQKSFNREKQKEADARNDDATPNREISAQLRSRGTVQSSRWTFKQRSPNEKWFVVVTRQDRDWNHPDVADKEPYSLVVTVADRDNENAQLYVEIQAAIALQVQAREQERVRQQIQGRAVL</sequence>
<evidence type="ECO:0000256" key="3">
    <source>
        <dbReference type="ARBA" id="ARBA00022801"/>
    </source>
</evidence>
<feature type="domain" description="Peptidase S8/S53" evidence="6">
    <location>
        <begin position="255"/>
        <end position="577"/>
    </location>
</feature>
<comment type="similarity">
    <text evidence="1 5">Belongs to the peptidase S8 family.</text>
</comment>
<dbReference type="PRINTS" id="PR00723">
    <property type="entry name" value="SUBTILISIN"/>
</dbReference>
<dbReference type="Proteomes" id="UP000037551">
    <property type="component" value="Unassembled WGS sequence"/>
</dbReference>
<comment type="caution">
    <text evidence="7">The sequence shown here is derived from an EMBL/GenBank/DDBJ whole genome shotgun (WGS) entry which is preliminary data.</text>
</comment>
<dbReference type="Gene3D" id="3.40.50.200">
    <property type="entry name" value="Peptidase S8/S53 domain"/>
    <property type="match status" value="1"/>
</dbReference>
<keyword evidence="2 5" id="KW-0645">Protease</keyword>
<feature type="active site" description="Charge relay system" evidence="5">
    <location>
        <position position="537"/>
    </location>
</feature>
<reference evidence="7 8" key="1">
    <citation type="submission" date="2015-06" db="EMBL/GenBank/DDBJ databases">
        <title>Draft genome sequence of an Antarctic Pseudomonas sp. strain KG01 with full potential for biotechnological applications.</title>
        <authorList>
            <person name="Pavlov M.S."/>
            <person name="Lira F."/>
            <person name="Martinez J.L."/>
            <person name="Marshall S.H."/>
        </authorList>
    </citation>
    <scope>NUCLEOTIDE SEQUENCE [LARGE SCALE GENOMIC DNA]</scope>
    <source>
        <strain evidence="7 8">KG01</strain>
    </source>
</reference>
<feature type="active site" description="Charge relay system" evidence="5">
    <location>
        <position position="293"/>
    </location>
</feature>
<dbReference type="InterPro" id="IPR000209">
    <property type="entry name" value="Peptidase_S8/S53_dom"/>
</dbReference>
<accession>A0A0J8G294</accession>
<dbReference type="PROSITE" id="PS51892">
    <property type="entry name" value="SUBTILASE"/>
    <property type="match status" value="1"/>
</dbReference>
<evidence type="ECO:0000256" key="5">
    <source>
        <dbReference type="PROSITE-ProRule" id="PRU01240"/>
    </source>
</evidence>
<evidence type="ECO:0000313" key="8">
    <source>
        <dbReference type="Proteomes" id="UP000037551"/>
    </source>
</evidence>
<dbReference type="RefSeq" id="WP_048721970.1">
    <property type="nucleotide sequence ID" value="NZ_LFMW01000003.1"/>
</dbReference>
<gene>
    <name evidence="7" type="ORF">ACR52_06195</name>
</gene>
<evidence type="ECO:0000256" key="4">
    <source>
        <dbReference type="ARBA" id="ARBA00022825"/>
    </source>
</evidence>
<dbReference type="InterPro" id="IPR050131">
    <property type="entry name" value="Peptidase_S8_subtilisin-like"/>
</dbReference>
<dbReference type="PATRIC" id="fig|1674920.3.peg.3912"/>
<feature type="active site" description="Charge relay system" evidence="5">
    <location>
        <position position="261"/>
    </location>
</feature>
<dbReference type="InterPro" id="IPR036852">
    <property type="entry name" value="Peptidase_S8/S53_dom_sf"/>
</dbReference>
<dbReference type="SUPFAM" id="SSF52743">
    <property type="entry name" value="Subtilisin-like"/>
    <property type="match status" value="1"/>
</dbReference>